<gene>
    <name evidence="2" type="ORF">EV420DRAFT_1104832</name>
</gene>
<name>A0AA39NDM8_ARMTA</name>
<protein>
    <submittedName>
        <fullName evidence="2">Uncharacterized protein</fullName>
    </submittedName>
</protein>
<comment type="caution">
    <text evidence="2">The sequence shown here is derived from an EMBL/GenBank/DDBJ whole genome shotgun (WGS) entry which is preliminary data.</text>
</comment>
<evidence type="ECO:0000313" key="2">
    <source>
        <dbReference type="EMBL" id="KAK0463728.1"/>
    </source>
</evidence>
<sequence length="260" mass="28190">MSSASPIFSLRAQCTHRAQDNLLPDCTCTQFFPLPYDQILCAKCGHGIHSHADYLSRSVHQCSATQCAAFVQRTALTQQCTCSIEIDGHTSVLNPYRLTTQPSSLDAFIAASNERPDTVRQQFQSMTSSSSYYGASPSPYHSSPSPSKSYGPLDFISVGSAQLNSAFNTVSNALSAYDSIDHILALGQPTQASSHTSFDPAPTTQPQARGHVGAVPQAAAWENVDFAQHQGRDSAASPDSTHYQRRSRNDRSFIPYVPKV</sequence>
<dbReference type="GeneID" id="85349402"/>
<feature type="region of interest" description="Disordered" evidence="1">
    <location>
        <begin position="191"/>
        <end position="213"/>
    </location>
</feature>
<accession>A0AA39NDM8</accession>
<reference evidence="2" key="1">
    <citation type="submission" date="2023-06" db="EMBL/GenBank/DDBJ databases">
        <authorList>
            <consortium name="Lawrence Berkeley National Laboratory"/>
            <person name="Ahrendt S."/>
            <person name="Sahu N."/>
            <person name="Indic B."/>
            <person name="Wong-Bajracharya J."/>
            <person name="Merenyi Z."/>
            <person name="Ke H.-M."/>
            <person name="Monk M."/>
            <person name="Kocsube S."/>
            <person name="Drula E."/>
            <person name="Lipzen A."/>
            <person name="Balint B."/>
            <person name="Henrissat B."/>
            <person name="Andreopoulos B."/>
            <person name="Martin F.M."/>
            <person name="Harder C.B."/>
            <person name="Rigling D."/>
            <person name="Ford K.L."/>
            <person name="Foster G.D."/>
            <person name="Pangilinan J."/>
            <person name="Papanicolaou A."/>
            <person name="Barry K."/>
            <person name="LaButti K."/>
            <person name="Viragh M."/>
            <person name="Koriabine M."/>
            <person name="Yan M."/>
            <person name="Riley R."/>
            <person name="Champramary S."/>
            <person name="Plett K.L."/>
            <person name="Tsai I.J."/>
            <person name="Slot J."/>
            <person name="Sipos G."/>
            <person name="Plett J."/>
            <person name="Nagy L.G."/>
            <person name="Grigoriev I.V."/>
        </authorList>
    </citation>
    <scope>NUCLEOTIDE SEQUENCE</scope>
    <source>
        <strain evidence="2">CCBAS 213</strain>
    </source>
</reference>
<feature type="region of interest" description="Disordered" evidence="1">
    <location>
        <begin position="227"/>
        <end position="260"/>
    </location>
</feature>
<evidence type="ECO:0000313" key="3">
    <source>
        <dbReference type="Proteomes" id="UP001175211"/>
    </source>
</evidence>
<evidence type="ECO:0000256" key="1">
    <source>
        <dbReference type="SAM" id="MobiDB-lite"/>
    </source>
</evidence>
<feature type="compositionally biased region" description="Polar residues" evidence="1">
    <location>
        <begin position="191"/>
        <end position="207"/>
    </location>
</feature>
<keyword evidence="3" id="KW-1185">Reference proteome</keyword>
<organism evidence="2 3">
    <name type="scientific">Armillaria tabescens</name>
    <name type="common">Ringless honey mushroom</name>
    <name type="synonym">Agaricus tabescens</name>
    <dbReference type="NCBI Taxonomy" id="1929756"/>
    <lineage>
        <taxon>Eukaryota</taxon>
        <taxon>Fungi</taxon>
        <taxon>Dikarya</taxon>
        <taxon>Basidiomycota</taxon>
        <taxon>Agaricomycotina</taxon>
        <taxon>Agaricomycetes</taxon>
        <taxon>Agaricomycetidae</taxon>
        <taxon>Agaricales</taxon>
        <taxon>Marasmiineae</taxon>
        <taxon>Physalacriaceae</taxon>
        <taxon>Desarmillaria</taxon>
    </lineage>
</organism>
<dbReference type="AlphaFoldDB" id="A0AA39NDM8"/>
<dbReference type="Proteomes" id="UP001175211">
    <property type="component" value="Unassembled WGS sequence"/>
</dbReference>
<proteinExistence type="predicted"/>
<dbReference type="RefSeq" id="XP_060335038.1">
    <property type="nucleotide sequence ID" value="XM_060465854.1"/>
</dbReference>
<dbReference type="EMBL" id="JAUEPS010000007">
    <property type="protein sequence ID" value="KAK0463728.1"/>
    <property type="molecule type" value="Genomic_DNA"/>
</dbReference>